<gene>
    <name evidence="2" type="ORF">F0562_015504</name>
</gene>
<organism evidence="2 3">
    <name type="scientific">Nyssa sinensis</name>
    <dbReference type="NCBI Taxonomy" id="561372"/>
    <lineage>
        <taxon>Eukaryota</taxon>
        <taxon>Viridiplantae</taxon>
        <taxon>Streptophyta</taxon>
        <taxon>Embryophyta</taxon>
        <taxon>Tracheophyta</taxon>
        <taxon>Spermatophyta</taxon>
        <taxon>Magnoliopsida</taxon>
        <taxon>eudicotyledons</taxon>
        <taxon>Gunneridae</taxon>
        <taxon>Pentapetalae</taxon>
        <taxon>asterids</taxon>
        <taxon>Cornales</taxon>
        <taxon>Nyssaceae</taxon>
        <taxon>Nyssa</taxon>
    </lineage>
</organism>
<dbReference type="Proteomes" id="UP000325577">
    <property type="component" value="Linkage Group LG7"/>
</dbReference>
<reference evidence="2 3" key="1">
    <citation type="submission" date="2019-09" db="EMBL/GenBank/DDBJ databases">
        <title>A chromosome-level genome assembly of the Chinese tupelo Nyssa sinensis.</title>
        <authorList>
            <person name="Yang X."/>
            <person name="Kang M."/>
            <person name="Yang Y."/>
            <person name="Xiong H."/>
            <person name="Wang M."/>
            <person name="Zhang Z."/>
            <person name="Wang Z."/>
            <person name="Wu H."/>
            <person name="Ma T."/>
            <person name="Liu J."/>
            <person name="Xi Z."/>
        </authorList>
    </citation>
    <scope>NUCLEOTIDE SEQUENCE [LARGE SCALE GENOMIC DNA]</scope>
    <source>
        <strain evidence="2">J267</strain>
        <tissue evidence="2">Leaf</tissue>
    </source>
</reference>
<evidence type="ECO:0000313" key="2">
    <source>
        <dbReference type="EMBL" id="KAA8518030.1"/>
    </source>
</evidence>
<evidence type="ECO:0000313" key="3">
    <source>
        <dbReference type="Proteomes" id="UP000325577"/>
    </source>
</evidence>
<accession>A0A5J4ZHH5</accession>
<dbReference type="AlphaFoldDB" id="A0A5J4ZHH5"/>
<feature type="region of interest" description="Disordered" evidence="1">
    <location>
        <begin position="1"/>
        <end position="24"/>
    </location>
</feature>
<protein>
    <submittedName>
        <fullName evidence="2">Uncharacterized protein</fullName>
    </submittedName>
</protein>
<sequence length="89" mass="9574">METNLTVTPSCIPANPSKDDVTISMPEPQEEKKLVGKEGGQAGGGCNQAVNKAKEAELTLDSPGYLNKFNEGLRSTLALTKKRHIEPLH</sequence>
<proteinExistence type="predicted"/>
<name>A0A5J4ZHH5_9ASTE</name>
<keyword evidence="3" id="KW-1185">Reference proteome</keyword>
<evidence type="ECO:0000256" key="1">
    <source>
        <dbReference type="SAM" id="MobiDB-lite"/>
    </source>
</evidence>
<dbReference type="EMBL" id="CM018050">
    <property type="protein sequence ID" value="KAA8518030.1"/>
    <property type="molecule type" value="Genomic_DNA"/>
</dbReference>